<keyword evidence="3" id="KW-1185">Reference proteome</keyword>
<organism evidence="2 3">
    <name type="scientific">Pleurodeles waltl</name>
    <name type="common">Iberian ribbed newt</name>
    <dbReference type="NCBI Taxonomy" id="8319"/>
    <lineage>
        <taxon>Eukaryota</taxon>
        <taxon>Metazoa</taxon>
        <taxon>Chordata</taxon>
        <taxon>Craniata</taxon>
        <taxon>Vertebrata</taxon>
        <taxon>Euteleostomi</taxon>
        <taxon>Amphibia</taxon>
        <taxon>Batrachia</taxon>
        <taxon>Caudata</taxon>
        <taxon>Salamandroidea</taxon>
        <taxon>Salamandridae</taxon>
        <taxon>Pleurodelinae</taxon>
        <taxon>Pleurodeles</taxon>
    </lineage>
</organism>
<feature type="compositionally biased region" description="Basic residues" evidence="1">
    <location>
        <begin position="311"/>
        <end position="324"/>
    </location>
</feature>
<dbReference type="AlphaFoldDB" id="A0AAV7REE8"/>
<feature type="region of interest" description="Disordered" evidence="1">
    <location>
        <begin position="308"/>
        <end position="327"/>
    </location>
</feature>
<gene>
    <name evidence="2" type="ORF">NDU88_003286</name>
</gene>
<accession>A0AAV7REE8</accession>
<evidence type="ECO:0000313" key="2">
    <source>
        <dbReference type="EMBL" id="KAJ1150495.1"/>
    </source>
</evidence>
<reference evidence="2" key="1">
    <citation type="journal article" date="2022" name="bioRxiv">
        <title>Sequencing and chromosome-scale assembly of the giantPleurodeles waltlgenome.</title>
        <authorList>
            <person name="Brown T."/>
            <person name="Elewa A."/>
            <person name="Iarovenko S."/>
            <person name="Subramanian E."/>
            <person name="Araus A.J."/>
            <person name="Petzold A."/>
            <person name="Susuki M."/>
            <person name="Suzuki K.-i.T."/>
            <person name="Hayashi T."/>
            <person name="Toyoda A."/>
            <person name="Oliveira C."/>
            <person name="Osipova E."/>
            <person name="Leigh N.D."/>
            <person name="Simon A."/>
            <person name="Yun M.H."/>
        </authorList>
    </citation>
    <scope>NUCLEOTIDE SEQUENCE</scope>
    <source>
        <strain evidence="2">20211129_DDA</strain>
        <tissue evidence="2">Liver</tissue>
    </source>
</reference>
<dbReference type="EMBL" id="JANPWB010000009">
    <property type="protein sequence ID" value="KAJ1150495.1"/>
    <property type="molecule type" value="Genomic_DNA"/>
</dbReference>
<comment type="caution">
    <text evidence="2">The sequence shown here is derived from an EMBL/GenBank/DDBJ whole genome shotgun (WGS) entry which is preliminary data.</text>
</comment>
<dbReference type="Proteomes" id="UP001066276">
    <property type="component" value="Chromosome 5"/>
</dbReference>
<evidence type="ECO:0000313" key="3">
    <source>
        <dbReference type="Proteomes" id="UP001066276"/>
    </source>
</evidence>
<protein>
    <submittedName>
        <fullName evidence="2">Uncharacterized protein</fullName>
    </submittedName>
</protein>
<evidence type="ECO:0000256" key="1">
    <source>
        <dbReference type="SAM" id="MobiDB-lite"/>
    </source>
</evidence>
<sequence length="367" mass="41375">MLTLSRNCGKNAVANTVTVRKKEFPFLPLPLIRLPPLMIQMVLMTLYRARKVRKRPPPPLQVLDFDPTEIIYPRSSNWVPPPEVAQYVQANLRKSFDKEVRSRLKAECPRPDLEGKVSETPEIDPTMVTFMKKFAKDPKKGLDRSWRSCQDKLLDLSGPLTKILELAYVAKESGSPVDTDVLIGWAQRAVCLLGNSNCAISAERRKSVLMRIDPKLSDVASSEAGPSAEGLLFGSSFIKDLAKFCSTFSSLDKAQMSLKNVFKQGLFGRAGRYGGRMSSRSSFTSPQNYYPRGRGGWYGDQDSTFYSTRPRGGRPRFRRGHRRGQQGAIHDSSFTEDFYNFSGRVNAWSSWHSHSVYRQPLGASRSY</sequence>
<name>A0AAV7REE8_PLEWA</name>
<proteinExistence type="predicted"/>